<dbReference type="Proteomes" id="UP000199417">
    <property type="component" value="Unassembled WGS sequence"/>
</dbReference>
<dbReference type="Gene3D" id="1.10.620.20">
    <property type="entry name" value="Ribonucleotide Reductase, subunit A"/>
    <property type="match status" value="1"/>
</dbReference>
<sequence>MTGGWDEAGAWEESGDWEETAEILLRVPALPEFDPSDEVESAVIRGLARSWPRRATVRRTELDLDALFEPAKADFPEALIPFRDDPRYRQLEEGTRDRIRAWGWIAYNKNVIDIEQHVVNPGFQLLFQDGLGTGLGDTLRAATVQAMVDEQYHSLMHLNASALTRAHRGRWLSDAALPHGLTVRRHRDAVARHADPRAAALTALAFTTVAETSIGAYLSLIGDDPSLQPVNKATVVLHRRDERAHASVAAELTSLVYEHLNSDDRRILVAGLLEGVDAFTGTDFSTWSAILAAERVPGAAALVADTAFGPGDSRLVQDCSAIRRLMESIGAGADVPDSW</sequence>
<keyword evidence="2" id="KW-1185">Reference proteome</keyword>
<dbReference type="InterPro" id="IPR025859">
    <property type="entry name" value="AurF/CmlI"/>
</dbReference>
<name>A0A1G6ULP3_9NOCA</name>
<dbReference type="GO" id="GO:0016491">
    <property type="term" value="F:oxidoreductase activity"/>
    <property type="evidence" value="ECO:0007669"/>
    <property type="project" value="InterPro"/>
</dbReference>
<protein>
    <submittedName>
        <fullName evidence="1">p-aminobenzoate N-oxygenase AurF</fullName>
    </submittedName>
</protein>
<accession>A0A1G6ULP3</accession>
<dbReference type="EMBL" id="FNAB01000004">
    <property type="protein sequence ID" value="SDD41497.1"/>
    <property type="molecule type" value="Genomic_DNA"/>
</dbReference>
<dbReference type="InterPro" id="IPR012348">
    <property type="entry name" value="RNR-like"/>
</dbReference>
<evidence type="ECO:0000313" key="2">
    <source>
        <dbReference type="Proteomes" id="UP000199417"/>
    </source>
</evidence>
<dbReference type="STRING" id="168276.SAMN05444580_104213"/>
<proteinExistence type="predicted"/>
<dbReference type="Pfam" id="PF11583">
    <property type="entry name" value="AurF"/>
    <property type="match status" value="1"/>
</dbReference>
<gene>
    <name evidence="1" type="ORF">SAMN05444580_104213</name>
</gene>
<reference evidence="1 2" key="1">
    <citation type="submission" date="2016-10" db="EMBL/GenBank/DDBJ databases">
        <authorList>
            <person name="de Groot N.N."/>
        </authorList>
    </citation>
    <scope>NUCLEOTIDE SEQUENCE [LARGE SCALE GENOMIC DNA]</scope>
    <source>
        <strain evidence="1 2">JCM 11308</strain>
    </source>
</reference>
<organism evidence="1 2">
    <name type="scientific">Rhodococcus tukisamuensis</name>
    <dbReference type="NCBI Taxonomy" id="168276"/>
    <lineage>
        <taxon>Bacteria</taxon>
        <taxon>Bacillati</taxon>
        <taxon>Actinomycetota</taxon>
        <taxon>Actinomycetes</taxon>
        <taxon>Mycobacteriales</taxon>
        <taxon>Nocardiaceae</taxon>
        <taxon>Rhodococcus</taxon>
    </lineage>
</organism>
<dbReference type="AlphaFoldDB" id="A0A1G6ULP3"/>
<evidence type="ECO:0000313" key="1">
    <source>
        <dbReference type="EMBL" id="SDD41497.1"/>
    </source>
</evidence>